<dbReference type="AlphaFoldDB" id="A0AAD5IB40"/>
<reference evidence="1" key="1">
    <citation type="journal article" date="2022" name="Plant J.">
        <title>Strategies of tolerance reflected in two North American maple genomes.</title>
        <authorList>
            <person name="McEvoy S.L."/>
            <person name="Sezen U.U."/>
            <person name="Trouern-Trend A."/>
            <person name="McMahon S.M."/>
            <person name="Schaberg P.G."/>
            <person name="Yang J."/>
            <person name="Wegrzyn J.L."/>
            <person name="Swenson N.G."/>
        </authorList>
    </citation>
    <scope>NUCLEOTIDE SEQUENCE</scope>
    <source>
        <strain evidence="1">91603</strain>
    </source>
</reference>
<evidence type="ECO:0000313" key="1">
    <source>
        <dbReference type="EMBL" id="KAI9157281.1"/>
    </source>
</evidence>
<organism evidence="1 2">
    <name type="scientific">Acer negundo</name>
    <name type="common">Box elder</name>
    <dbReference type="NCBI Taxonomy" id="4023"/>
    <lineage>
        <taxon>Eukaryota</taxon>
        <taxon>Viridiplantae</taxon>
        <taxon>Streptophyta</taxon>
        <taxon>Embryophyta</taxon>
        <taxon>Tracheophyta</taxon>
        <taxon>Spermatophyta</taxon>
        <taxon>Magnoliopsida</taxon>
        <taxon>eudicotyledons</taxon>
        <taxon>Gunneridae</taxon>
        <taxon>Pentapetalae</taxon>
        <taxon>rosids</taxon>
        <taxon>malvids</taxon>
        <taxon>Sapindales</taxon>
        <taxon>Sapindaceae</taxon>
        <taxon>Hippocastanoideae</taxon>
        <taxon>Acereae</taxon>
        <taxon>Acer</taxon>
    </lineage>
</organism>
<dbReference type="PANTHER" id="PTHR34675">
    <property type="entry name" value="PROTEIN TRIGALACTOSYLDIACYLGLYCEROL 2, CHLOROPLASTIC"/>
    <property type="match status" value="1"/>
</dbReference>
<dbReference type="GO" id="GO:0005543">
    <property type="term" value="F:phospholipid binding"/>
    <property type="evidence" value="ECO:0007669"/>
    <property type="project" value="TreeGrafter"/>
</dbReference>
<reference evidence="1" key="2">
    <citation type="submission" date="2023-02" db="EMBL/GenBank/DDBJ databases">
        <authorList>
            <person name="Swenson N.G."/>
            <person name="Wegrzyn J.L."/>
            <person name="Mcevoy S.L."/>
        </authorList>
    </citation>
    <scope>NUCLEOTIDE SEQUENCE</scope>
    <source>
        <strain evidence="1">91603</strain>
        <tissue evidence="1">Leaf</tissue>
    </source>
</reference>
<dbReference type="EMBL" id="JAJSOW010000107">
    <property type="protein sequence ID" value="KAI9157281.1"/>
    <property type="molecule type" value="Genomic_DNA"/>
</dbReference>
<dbReference type="GO" id="GO:0009706">
    <property type="term" value="C:chloroplast inner membrane"/>
    <property type="evidence" value="ECO:0007669"/>
    <property type="project" value="TreeGrafter"/>
</dbReference>
<dbReference type="InterPro" id="IPR039342">
    <property type="entry name" value="TGD2-like"/>
</dbReference>
<dbReference type="GO" id="GO:0005319">
    <property type="term" value="F:lipid transporter activity"/>
    <property type="evidence" value="ECO:0007669"/>
    <property type="project" value="TreeGrafter"/>
</dbReference>
<sequence length="275" mass="30204">MAGNSLVSVSTCPARLSSSVITTTRSSSNFLPFLPPRPKAKLTLVRALSAVTGHNQLPSSSYTKNPIAVVLDVPRKFWRQTLHPLSDFGLVRRVFGKVGWGCFLYRVQCFLLSVWLVNPSLKAVVEVEDCKIIIPQNSLVEVNQSGLLMETLIDITSRDPIPTPSVGTLDPECVKEGQIVCDRQTMKGYQGISLDALVGIFTRLGREVEEIGVANSYSLAERVFSVIEEAKPLLTKIQAMAEVVQPLLAEVRNSGLLKEVEGLTRNLKQASEDLR</sequence>
<dbReference type="Proteomes" id="UP001064489">
    <property type="component" value="Chromosome 12"/>
</dbReference>
<protein>
    <submittedName>
        <fullName evidence="1">Uncharacterized protein</fullName>
    </submittedName>
</protein>
<evidence type="ECO:0000313" key="2">
    <source>
        <dbReference type="Proteomes" id="UP001064489"/>
    </source>
</evidence>
<name>A0AAD5IB40_ACENE</name>
<accession>A0AAD5IB40</accession>
<proteinExistence type="predicted"/>
<keyword evidence="2" id="KW-1185">Reference proteome</keyword>
<gene>
    <name evidence="1" type="ORF">LWI28_019740</name>
</gene>
<dbReference type="PANTHER" id="PTHR34675:SF1">
    <property type="entry name" value="PROTEIN TRIGALACTOSYLDIACYLGLYCEROL 2, CHLOROPLASTIC"/>
    <property type="match status" value="1"/>
</dbReference>
<comment type="caution">
    <text evidence="1">The sequence shown here is derived from an EMBL/GenBank/DDBJ whole genome shotgun (WGS) entry which is preliminary data.</text>
</comment>